<evidence type="ECO:0000256" key="6">
    <source>
        <dbReference type="ARBA" id="ARBA00022840"/>
    </source>
</evidence>
<keyword evidence="1 11" id="KW-0813">Transport</keyword>
<dbReference type="EMBL" id="CP094970">
    <property type="protein sequence ID" value="UYM04589.1"/>
    <property type="molecule type" value="Genomic_DNA"/>
</dbReference>
<keyword evidence="13" id="KW-1185">Reference proteome</keyword>
<dbReference type="GO" id="GO:0005886">
    <property type="term" value="C:plasma membrane"/>
    <property type="evidence" value="ECO:0007669"/>
    <property type="project" value="UniProtKB-SubCell"/>
</dbReference>
<organism evidence="12 13">
    <name type="scientific">Solicola gregarius</name>
    <dbReference type="NCBI Taxonomy" id="2908642"/>
    <lineage>
        <taxon>Bacteria</taxon>
        <taxon>Bacillati</taxon>
        <taxon>Actinomycetota</taxon>
        <taxon>Actinomycetes</taxon>
        <taxon>Propionibacteriales</taxon>
        <taxon>Nocardioidaceae</taxon>
        <taxon>Solicola</taxon>
    </lineage>
</organism>
<dbReference type="KEGG" id="sgrg:L0C25_18945"/>
<dbReference type="GO" id="GO:0005524">
    <property type="term" value="F:ATP binding"/>
    <property type="evidence" value="ECO:0007669"/>
    <property type="project" value="UniProtKB-UniRule"/>
</dbReference>
<feature type="transmembrane region" description="Helical" evidence="11">
    <location>
        <begin position="20"/>
        <end position="39"/>
    </location>
</feature>
<evidence type="ECO:0000256" key="9">
    <source>
        <dbReference type="ARBA" id="ARBA00023065"/>
    </source>
</evidence>
<keyword evidence="4 11" id="KW-0812">Transmembrane</keyword>
<evidence type="ECO:0000313" key="13">
    <source>
        <dbReference type="Proteomes" id="UP001164390"/>
    </source>
</evidence>
<evidence type="ECO:0000256" key="2">
    <source>
        <dbReference type="ARBA" id="ARBA00022475"/>
    </source>
</evidence>
<evidence type="ECO:0000256" key="8">
    <source>
        <dbReference type="ARBA" id="ARBA00022989"/>
    </source>
</evidence>
<keyword evidence="8 11" id="KW-1133">Transmembrane helix</keyword>
<accession>A0AA46YKH7</accession>
<evidence type="ECO:0000256" key="3">
    <source>
        <dbReference type="ARBA" id="ARBA00022538"/>
    </source>
</evidence>
<sequence>MNTRTLGALARQTLTGLRAFLVLTVILGIAYPVAVWAVGRAAFPDNATGQLVEVAGTPVGSAIIGQQFNEPNLFHSRPSAGSYDPLASGPSNLGPSNPDLLKQIDRRRTEVAESEGIAPADVPADALTASGSGLDPYISPEYAELQVPRVARLNGLTVGRVELLLEATTDGRILGYLGEPKVNVLELNLAVQNAADHG</sequence>
<evidence type="ECO:0000256" key="11">
    <source>
        <dbReference type="HAMAP-Rule" id="MF_00276"/>
    </source>
</evidence>
<evidence type="ECO:0000256" key="4">
    <source>
        <dbReference type="ARBA" id="ARBA00022692"/>
    </source>
</evidence>
<evidence type="ECO:0000256" key="10">
    <source>
        <dbReference type="ARBA" id="ARBA00023136"/>
    </source>
</evidence>
<dbReference type="GO" id="GO:0008556">
    <property type="term" value="F:P-type potassium transmembrane transporter activity"/>
    <property type="evidence" value="ECO:0007669"/>
    <property type="project" value="InterPro"/>
</dbReference>
<dbReference type="HAMAP" id="MF_00276">
    <property type="entry name" value="KdpC"/>
    <property type="match status" value="1"/>
</dbReference>
<evidence type="ECO:0000256" key="1">
    <source>
        <dbReference type="ARBA" id="ARBA00022448"/>
    </source>
</evidence>
<dbReference type="NCBIfam" id="TIGR00681">
    <property type="entry name" value="kdpC"/>
    <property type="match status" value="1"/>
</dbReference>
<gene>
    <name evidence="11 12" type="primary">kdpC</name>
    <name evidence="12" type="ORF">L0C25_18945</name>
</gene>
<keyword evidence="2 11" id="KW-1003">Cell membrane</keyword>
<keyword evidence="7 11" id="KW-0630">Potassium</keyword>
<dbReference type="PANTHER" id="PTHR30042">
    <property type="entry name" value="POTASSIUM-TRANSPORTING ATPASE C CHAIN"/>
    <property type="match status" value="1"/>
</dbReference>
<keyword evidence="6 11" id="KW-0067">ATP-binding</keyword>
<evidence type="ECO:0000256" key="7">
    <source>
        <dbReference type="ARBA" id="ARBA00022958"/>
    </source>
</evidence>
<reference evidence="12" key="1">
    <citation type="submission" date="2022-01" db="EMBL/GenBank/DDBJ databases">
        <title>Nocardioidaceae gen. sp. A5X3R13.</title>
        <authorList>
            <person name="Lopez Marin M.A."/>
            <person name="Uhlik O."/>
        </authorList>
    </citation>
    <scope>NUCLEOTIDE SEQUENCE</scope>
    <source>
        <strain evidence="12">A5X3R13</strain>
    </source>
</reference>
<comment type="function">
    <text evidence="11">Part of the high-affinity ATP-driven potassium transport (or Kdp) system, which catalyzes the hydrolysis of ATP coupled with the electrogenic transport of potassium into the cytoplasm. This subunit acts as a catalytic chaperone that increases the ATP-binding affinity of the ATP-hydrolyzing subunit KdpB by the formation of a transient KdpB/KdpC/ATP ternary complex.</text>
</comment>
<dbReference type="Pfam" id="PF02669">
    <property type="entry name" value="KdpC"/>
    <property type="match status" value="1"/>
</dbReference>
<keyword evidence="9 11" id="KW-0406">Ion transport</keyword>
<evidence type="ECO:0000313" key="12">
    <source>
        <dbReference type="EMBL" id="UYM04589.1"/>
    </source>
</evidence>
<dbReference type="InterPro" id="IPR003820">
    <property type="entry name" value="KdpC"/>
</dbReference>
<comment type="subcellular location">
    <subcellularLocation>
        <location evidence="11">Cell membrane</location>
        <topology evidence="11">Single-pass membrane protein</topology>
    </subcellularLocation>
</comment>
<name>A0AA46YKH7_9ACTN</name>
<comment type="subunit">
    <text evidence="11">The system is composed of three essential subunits: KdpA, KdpB and KdpC.</text>
</comment>
<dbReference type="AlphaFoldDB" id="A0AA46YKH7"/>
<dbReference type="RefSeq" id="WP_271633338.1">
    <property type="nucleotide sequence ID" value="NZ_CP094970.1"/>
</dbReference>
<keyword evidence="3 11" id="KW-0633">Potassium transport</keyword>
<keyword evidence="5 11" id="KW-0547">Nucleotide-binding</keyword>
<dbReference type="PANTHER" id="PTHR30042:SF2">
    <property type="entry name" value="POTASSIUM-TRANSPORTING ATPASE KDPC SUBUNIT"/>
    <property type="match status" value="1"/>
</dbReference>
<keyword evidence="10 11" id="KW-0472">Membrane</keyword>
<dbReference type="NCBIfam" id="NF001454">
    <property type="entry name" value="PRK00315.1"/>
    <property type="match status" value="1"/>
</dbReference>
<dbReference type="Proteomes" id="UP001164390">
    <property type="component" value="Chromosome"/>
</dbReference>
<proteinExistence type="inferred from homology"/>
<evidence type="ECO:0000256" key="5">
    <source>
        <dbReference type="ARBA" id="ARBA00022741"/>
    </source>
</evidence>
<dbReference type="PIRSF" id="PIRSF001296">
    <property type="entry name" value="K_ATPase_KdpC"/>
    <property type="match status" value="1"/>
</dbReference>
<protein>
    <recommendedName>
        <fullName evidence="11">Potassium-transporting ATPase KdpC subunit</fullName>
    </recommendedName>
    <alternativeName>
        <fullName evidence="11">ATP phosphohydrolase [potassium-transporting] C chain</fullName>
    </alternativeName>
    <alternativeName>
        <fullName evidence="11">Potassium-binding and translocating subunit C</fullName>
    </alternativeName>
    <alternativeName>
        <fullName evidence="11">Potassium-translocating ATPase C chain</fullName>
    </alternativeName>
</protein>
<comment type="similarity">
    <text evidence="11">Belongs to the KdpC family.</text>
</comment>